<protein>
    <recommendedName>
        <fullName evidence="3">Molybdenum hydroxylase</fullName>
    </recommendedName>
</protein>
<gene>
    <name evidence="1" type="ORF">BED41_10060</name>
</gene>
<dbReference type="NCBIfam" id="TIGR03309">
    <property type="entry name" value="matur_yqeB"/>
    <property type="match status" value="1"/>
</dbReference>
<dbReference type="EMBL" id="CP016757">
    <property type="protein sequence ID" value="ANZ46663.1"/>
    <property type="molecule type" value="Genomic_DNA"/>
</dbReference>
<dbReference type="KEGG" id="cpor:BED41_10060"/>
<organism evidence="1 2">
    <name type="scientific">Cloacibacillus porcorum</name>
    <dbReference type="NCBI Taxonomy" id="1197717"/>
    <lineage>
        <taxon>Bacteria</taxon>
        <taxon>Thermotogati</taxon>
        <taxon>Synergistota</taxon>
        <taxon>Synergistia</taxon>
        <taxon>Synergistales</taxon>
        <taxon>Synergistaceae</taxon>
        <taxon>Cloacibacillus</taxon>
    </lineage>
</organism>
<dbReference type="Proteomes" id="UP000093044">
    <property type="component" value="Chromosome"/>
</dbReference>
<accession>A0A1B2I9M6</accession>
<evidence type="ECO:0000313" key="1">
    <source>
        <dbReference type="EMBL" id="ANZ46663.1"/>
    </source>
</evidence>
<sequence length="260" mass="27655">MFKDSPVIVRGGGDLATGVIYRLRVAGVPVLVLETERPLAVRRAVSVCEAVYEGRCRVEDMECRLISSLDEFDPAVVGVLVDPRGDSIAALRPRILIDAIMAKRATGTARGMAPVTIALGPGFSAPEDVLYVIETMRGHSLGRVITKGAAIPDTKRPGVIMGYGIERLLRAPAEGRLVPRKGIGDLVEAGETVGEIAGHPVRANISGVIRGLIHPSVECRYDMKIGDVDPRGVADYCFTISDKSLSIAGGVMEAISRSAR</sequence>
<keyword evidence="2" id="KW-1185">Reference proteome</keyword>
<proteinExistence type="predicted"/>
<dbReference type="STRING" id="1197717.BED41_10060"/>
<evidence type="ECO:0008006" key="3">
    <source>
        <dbReference type="Google" id="ProtNLM"/>
    </source>
</evidence>
<evidence type="ECO:0000313" key="2">
    <source>
        <dbReference type="Proteomes" id="UP000093044"/>
    </source>
</evidence>
<reference evidence="1" key="1">
    <citation type="submission" date="2016-08" db="EMBL/GenBank/DDBJ databases">
        <title>Complete genome of Cloacibacillus porcorum.</title>
        <authorList>
            <person name="Looft T."/>
            <person name="Bayles D.O."/>
            <person name="Alt D.P."/>
        </authorList>
    </citation>
    <scope>NUCLEOTIDE SEQUENCE [LARGE SCALE GENOMIC DNA]</scope>
    <source>
        <strain evidence="1">CL-84</strain>
    </source>
</reference>
<dbReference type="InterPro" id="IPR017695">
    <property type="entry name" value="Se-dep_Mo_hydrolase_YqeB"/>
</dbReference>
<name>A0A1B2I9M6_9BACT</name>
<dbReference type="AlphaFoldDB" id="A0A1B2I9M6"/>